<keyword evidence="3" id="KW-1185">Reference proteome</keyword>
<gene>
    <name evidence="2" type="ORF">ACFQGB_05130</name>
</gene>
<reference evidence="2 3" key="1">
    <citation type="journal article" date="2019" name="Int. J. Syst. Evol. Microbiol.">
        <title>The Global Catalogue of Microorganisms (GCM) 10K type strain sequencing project: providing services to taxonomists for standard genome sequencing and annotation.</title>
        <authorList>
            <consortium name="The Broad Institute Genomics Platform"/>
            <consortium name="The Broad Institute Genome Sequencing Center for Infectious Disease"/>
            <person name="Wu L."/>
            <person name="Ma J."/>
        </authorList>
    </citation>
    <scope>NUCLEOTIDE SEQUENCE [LARGE SCALE GENOMIC DNA]</scope>
    <source>
        <strain evidence="2 3">GX26</strain>
    </source>
</reference>
<protein>
    <submittedName>
        <fullName evidence="2">Uncharacterized protein</fullName>
    </submittedName>
</protein>
<evidence type="ECO:0000313" key="3">
    <source>
        <dbReference type="Proteomes" id="UP001596395"/>
    </source>
</evidence>
<dbReference type="EMBL" id="JBHSXN010000001">
    <property type="protein sequence ID" value="MFC6952238.1"/>
    <property type="molecule type" value="Genomic_DNA"/>
</dbReference>
<accession>A0ABD5VBH4</accession>
<organism evidence="2 3">
    <name type="scientific">Halorubellus litoreus</name>
    <dbReference type="NCBI Taxonomy" id="755308"/>
    <lineage>
        <taxon>Archaea</taxon>
        <taxon>Methanobacteriati</taxon>
        <taxon>Methanobacteriota</taxon>
        <taxon>Stenosarchaea group</taxon>
        <taxon>Halobacteria</taxon>
        <taxon>Halobacteriales</taxon>
        <taxon>Halorubellaceae</taxon>
        <taxon>Halorubellus</taxon>
    </lineage>
</organism>
<dbReference type="RefSeq" id="WP_336349229.1">
    <property type="nucleotide sequence ID" value="NZ_JAZAQL010000001.1"/>
</dbReference>
<name>A0ABD5VBH4_9EURY</name>
<dbReference type="AlphaFoldDB" id="A0ABD5VBH4"/>
<evidence type="ECO:0000256" key="1">
    <source>
        <dbReference type="SAM" id="MobiDB-lite"/>
    </source>
</evidence>
<evidence type="ECO:0000313" key="2">
    <source>
        <dbReference type="EMBL" id="MFC6952238.1"/>
    </source>
</evidence>
<comment type="caution">
    <text evidence="2">The sequence shown here is derived from an EMBL/GenBank/DDBJ whole genome shotgun (WGS) entry which is preliminary data.</text>
</comment>
<proteinExistence type="predicted"/>
<sequence length="121" mass="13602">MSDPSIDVNAGPRAPNQTYHYFRDDDTEELLETRFASQLPVPEVGEVVEFGSLPIDRSDGDARAEGDLDVDDQAYVVRERSYQYVQPEFPADDPASDQEITILGVNLYVDPYDENARDADE</sequence>
<dbReference type="Proteomes" id="UP001596395">
    <property type="component" value="Unassembled WGS sequence"/>
</dbReference>
<feature type="region of interest" description="Disordered" evidence="1">
    <location>
        <begin position="1"/>
        <end position="22"/>
    </location>
</feature>